<feature type="compositionally biased region" description="Basic and acidic residues" evidence="1">
    <location>
        <begin position="557"/>
        <end position="575"/>
    </location>
</feature>
<feature type="region of interest" description="Disordered" evidence="1">
    <location>
        <begin position="938"/>
        <end position="1166"/>
    </location>
</feature>
<feature type="region of interest" description="Disordered" evidence="1">
    <location>
        <begin position="464"/>
        <end position="488"/>
    </location>
</feature>
<feature type="compositionally biased region" description="Basic residues" evidence="1">
    <location>
        <begin position="12"/>
        <end position="26"/>
    </location>
</feature>
<feature type="compositionally biased region" description="Polar residues" evidence="1">
    <location>
        <begin position="72"/>
        <end position="86"/>
    </location>
</feature>
<feature type="region of interest" description="Disordered" evidence="1">
    <location>
        <begin position="748"/>
        <end position="768"/>
    </location>
</feature>
<name>A0A6A7AVE2_9PLEO</name>
<dbReference type="EMBL" id="MU006338">
    <property type="protein sequence ID" value="KAF2846115.1"/>
    <property type="molecule type" value="Genomic_DNA"/>
</dbReference>
<feature type="region of interest" description="Disordered" evidence="1">
    <location>
        <begin position="274"/>
        <end position="306"/>
    </location>
</feature>
<feature type="compositionally biased region" description="Polar residues" evidence="1">
    <location>
        <begin position="138"/>
        <end position="175"/>
    </location>
</feature>
<feature type="compositionally biased region" description="Basic residues" evidence="1">
    <location>
        <begin position="274"/>
        <end position="285"/>
    </location>
</feature>
<gene>
    <name evidence="2" type="ORF">T440DRAFT_522044</name>
</gene>
<feature type="compositionally biased region" description="Low complexity" evidence="1">
    <location>
        <begin position="401"/>
        <end position="418"/>
    </location>
</feature>
<feature type="compositionally biased region" description="Low complexity" evidence="1">
    <location>
        <begin position="37"/>
        <end position="53"/>
    </location>
</feature>
<feature type="compositionally biased region" description="Low complexity" evidence="1">
    <location>
        <begin position="106"/>
        <end position="117"/>
    </location>
</feature>
<sequence length="1272" mass="139824">MLARASSDAGTRLRRSKSTSTVHRHPPPISDLLDPHAAQQQALAAATAAFARAHSQDVTDRKSKRNSDMARSKSNASRKSLTSQGSHFPPRESSFRCLQPQNTGQSTSTRLRSRATTVNIEQFSPFHPPTSTDESKSSSRPQSSHASTTFGETRPRSQSKAQQQGAPSSITSQQIRKARSMYYASSVQTGSPIARPPAQYLTPPLRVGDLPQIETVSGMPPMRTLEPSPLTGHRIPVIVAADETMDTARDKYLHSFQQKTVKHKPSMLLAPFKKRQDKSKDKSKRVTTGIMSRSNSTQRTTDEPTADITLVEFNPPTEPKEKRSFSGSLKSRFKKVFRRTSNRSPNLPVQQIEASRDYFSSTNLKVSPIDDMPDIPSPHEDMLQRVRSRTPSYEILRPAFTRSGSRTSSNGSSRSNRSLHSETNATYISTSRVTSWGTTATDDAVTQRAIKRLTVIHEAKDSIGSETDRMSSLVPKRKSLPSPALASFRDPMPMDSLAEECLTPVDPKRIFSALMREIGSSNSTQPATGRKDRTPGAESDVFESSATKELHHIARELHSSASRDCRPSTSSDHRPPTRRPASAASHSVQSKTSTMRSLGRAIRSTIRTVTPAEQQPPPFPDPAGNAYDAEYGRDDHTRRTSLGIETECEGTNTNSGHARTRSGVLTDLKPAESDCPIRTYTPSASQIEQRVERAKARWKTPLDEAEKLQFPRETNRTYNVASFRQQPDSHFPEKEAMPHIAKTGIFKHQSDQGTPKPPAITSPMSPSVYSRDTDGMSILPNESVVSLDAPDVLKCSHNGGSAVILTSQSVRSYVIGTPSPRRPDSTRTSRDWKAWLSHEISSMESSSQEDLTIHQRFTTPSGKHRHDIMRTSHTEQDGDTTVILRESCDIPTPRLGLEAELVDSTTVAIPQHDVLYDSDPESSNFGTKPAFLEECDSHSDTYKEASPTHTPTEDVPVQMGAASSRPGQTPLLATARVQPTFNRRSRTSQPAVDSPHPSIMNDRFPYIETGRSSSSNSARSSRLSKSPPESVASDKSLKATPSPRIYSDLTAPGANRTSQRASNVALKRSDAMHKRKENVTPPALRANMAPSASSLALASRTRSLQPLSPTVTNKNAPSNSQYMSNIPEIKHAKHDSSPAASPARPRIHATLRPASTNDLSRRPRSAFDLRSPRKYRKTGIPTVATRPTSELRRSALHSDNSTASVDVGDTSIAERVRDTTSVSRPASRSGSITPGQRMADHWLKQRKSTSAFENNKMRGGMKLVREDTPAFL</sequence>
<evidence type="ECO:0000313" key="3">
    <source>
        <dbReference type="Proteomes" id="UP000799423"/>
    </source>
</evidence>
<dbReference type="OrthoDB" id="194139at2759"/>
<evidence type="ECO:0000313" key="2">
    <source>
        <dbReference type="EMBL" id="KAF2846115.1"/>
    </source>
</evidence>
<feature type="compositionally biased region" description="Polar residues" evidence="1">
    <location>
        <begin position="1105"/>
        <end position="1124"/>
    </location>
</feature>
<feature type="compositionally biased region" description="Low complexity" evidence="1">
    <location>
        <begin position="1011"/>
        <end position="1026"/>
    </location>
</feature>
<protein>
    <submittedName>
        <fullName evidence="2">Uncharacterized protein</fullName>
    </submittedName>
</protein>
<feature type="region of interest" description="Disordered" evidence="1">
    <location>
        <begin position="1184"/>
        <end position="1236"/>
    </location>
</feature>
<dbReference type="Proteomes" id="UP000799423">
    <property type="component" value="Unassembled WGS sequence"/>
</dbReference>
<feature type="compositionally biased region" description="Low complexity" evidence="1">
    <location>
        <begin position="1091"/>
        <end position="1104"/>
    </location>
</feature>
<proteinExistence type="predicted"/>
<feature type="region of interest" description="Disordered" evidence="1">
    <location>
        <begin position="393"/>
        <end position="423"/>
    </location>
</feature>
<dbReference type="AlphaFoldDB" id="A0A6A7AVE2"/>
<feature type="compositionally biased region" description="Polar residues" evidence="1">
    <location>
        <begin position="584"/>
        <end position="596"/>
    </location>
</feature>
<feature type="compositionally biased region" description="Polar residues" evidence="1">
    <location>
        <begin position="977"/>
        <end position="991"/>
    </location>
</feature>
<keyword evidence="3" id="KW-1185">Reference proteome</keyword>
<feature type="region of interest" description="Disordered" evidence="1">
    <location>
        <begin position="1"/>
        <end position="177"/>
    </location>
</feature>
<feature type="region of interest" description="Disordered" evidence="1">
    <location>
        <begin position="557"/>
        <end position="599"/>
    </location>
</feature>
<organism evidence="2 3">
    <name type="scientific">Plenodomus tracheiphilus IPT5</name>
    <dbReference type="NCBI Taxonomy" id="1408161"/>
    <lineage>
        <taxon>Eukaryota</taxon>
        <taxon>Fungi</taxon>
        <taxon>Dikarya</taxon>
        <taxon>Ascomycota</taxon>
        <taxon>Pezizomycotina</taxon>
        <taxon>Dothideomycetes</taxon>
        <taxon>Pleosporomycetidae</taxon>
        <taxon>Pleosporales</taxon>
        <taxon>Pleosporineae</taxon>
        <taxon>Leptosphaeriaceae</taxon>
        <taxon>Plenodomus</taxon>
    </lineage>
</organism>
<reference evidence="2" key="1">
    <citation type="submission" date="2020-01" db="EMBL/GenBank/DDBJ databases">
        <authorList>
            <consortium name="DOE Joint Genome Institute"/>
            <person name="Haridas S."/>
            <person name="Albert R."/>
            <person name="Binder M."/>
            <person name="Bloem J."/>
            <person name="Labutti K."/>
            <person name="Salamov A."/>
            <person name="Andreopoulos B."/>
            <person name="Baker S.E."/>
            <person name="Barry K."/>
            <person name="Bills G."/>
            <person name="Bluhm B.H."/>
            <person name="Cannon C."/>
            <person name="Castanera R."/>
            <person name="Culley D.E."/>
            <person name="Daum C."/>
            <person name="Ezra D."/>
            <person name="Gonzalez J.B."/>
            <person name="Henrissat B."/>
            <person name="Kuo A."/>
            <person name="Liang C."/>
            <person name="Lipzen A."/>
            <person name="Lutzoni F."/>
            <person name="Magnuson J."/>
            <person name="Mondo S."/>
            <person name="Nolan M."/>
            <person name="Ohm R."/>
            <person name="Pangilinan J."/>
            <person name="Park H.-J."/>
            <person name="Ramirez L."/>
            <person name="Alfaro M."/>
            <person name="Sun H."/>
            <person name="Tritt A."/>
            <person name="Yoshinaga Y."/>
            <person name="Zwiers L.-H."/>
            <person name="Turgeon B.G."/>
            <person name="Goodwin S.B."/>
            <person name="Spatafora J.W."/>
            <person name="Crous P.W."/>
            <person name="Grigoriev I.V."/>
        </authorList>
    </citation>
    <scope>NUCLEOTIDE SEQUENCE</scope>
    <source>
        <strain evidence="2">IPT5</strain>
    </source>
</reference>
<evidence type="ECO:0000256" key="1">
    <source>
        <dbReference type="SAM" id="MobiDB-lite"/>
    </source>
</evidence>
<accession>A0A6A7AVE2</accession>
<feature type="compositionally biased region" description="Basic and acidic residues" evidence="1">
    <location>
        <begin position="54"/>
        <end position="71"/>
    </location>
</feature>
<feature type="compositionally biased region" description="Polar residues" evidence="1">
    <location>
        <begin position="289"/>
        <end position="299"/>
    </location>
</feature>
<feature type="region of interest" description="Disordered" evidence="1">
    <location>
        <begin position="517"/>
        <end position="542"/>
    </location>
</feature>
<feature type="compositionally biased region" description="Polar residues" evidence="1">
    <location>
        <begin position="1219"/>
        <end position="1234"/>
    </location>
</feature>